<keyword evidence="4" id="KW-1185">Reference proteome</keyword>
<dbReference type="EMBL" id="JAHCLR010000033">
    <property type="protein sequence ID" value="MBS9534906.1"/>
    <property type="molecule type" value="Genomic_DNA"/>
</dbReference>
<accession>A0ABS5RN46</accession>
<evidence type="ECO:0000256" key="1">
    <source>
        <dbReference type="SAM" id="MobiDB-lite"/>
    </source>
</evidence>
<evidence type="ECO:0008006" key="5">
    <source>
        <dbReference type="Google" id="ProtNLM"/>
    </source>
</evidence>
<evidence type="ECO:0000313" key="4">
    <source>
        <dbReference type="Proteomes" id="UP001519535"/>
    </source>
</evidence>
<protein>
    <recommendedName>
        <fullName evidence="5">DUF732 domain-containing protein</fullName>
    </recommendedName>
</protein>
<comment type="caution">
    <text evidence="3">The sequence shown here is derived from an EMBL/GenBank/DDBJ whole genome shotgun (WGS) entry which is preliminary data.</text>
</comment>
<proteinExistence type="predicted"/>
<gene>
    <name evidence="3" type="ORF">KIH27_15035</name>
</gene>
<dbReference type="RefSeq" id="WP_214093835.1">
    <property type="nucleotide sequence ID" value="NZ_JAHCLR010000033.1"/>
</dbReference>
<keyword evidence="2" id="KW-0472">Membrane</keyword>
<feature type="transmembrane region" description="Helical" evidence="2">
    <location>
        <begin position="45"/>
        <end position="69"/>
    </location>
</feature>
<keyword evidence="2" id="KW-0812">Transmembrane</keyword>
<sequence>MTTDSGGADQAPTEAASGLAWSTEAGDGVVDFPPTEGMATQSQPWISVISLAGIAVIAAVLIVGGLIVWTQLGRQAVPAPPTSTPVAVPPPVTVIVTPPAPPPPPMTVTFTPAPTSVPPLATPEARVAEPIICSLHRQYPQMQPVDLALSLVDKNIYRSYDEARAVVDLVLADGCHGI</sequence>
<dbReference type="Proteomes" id="UP001519535">
    <property type="component" value="Unassembled WGS sequence"/>
</dbReference>
<organism evidence="3 4">
    <name type="scientific">Mycolicibacter acidiphilus</name>
    <dbReference type="NCBI Taxonomy" id="2835306"/>
    <lineage>
        <taxon>Bacteria</taxon>
        <taxon>Bacillati</taxon>
        <taxon>Actinomycetota</taxon>
        <taxon>Actinomycetes</taxon>
        <taxon>Mycobacteriales</taxon>
        <taxon>Mycobacteriaceae</taxon>
        <taxon>Mycolicibacter</taxon>
    </lineage>
</organism>
<evidence type="ECO:0000256" key="2">
    <source>
        <dbReference type="SAM" id="Phobius"/>
    </source>
</evidence>
<name>A0ABS5RN46_9MYCO</name>
<evidence type="ECO:0000313" key="3">
    <source>
        <dbReference type="EMBL" id="MBS9534906.1"/>
    </source>
</evidence>
<feature type="region of interest" description="Disordered" evidence="1">
    <location>
        <begin position="1"/>
        <end position="22"/>
    </location>
</feature>
<reference evidence="3 4" key="1">
    <citation type="submission" date="2021-05" db="EMBL/GenBank/DDBJ databases">
        <title>Mycobacterium acidophilum sp. nov., an extremely acid-tolerant member of the genus Mycobacterium.</title>
        <authorList>
            <person name="Xia J."/>
        </authorList>
    </citation>
    <scope>NUCLEOTIDE SEQUENCE [LARGE SCALE GENOMIC DNA]</scope>
    <source>
        <strain evidence="3 4">M1</strain>
    </source>
</reference>
<keyword evidence="2" id="KW-1133">Transmembrane helix</keyword>